<gene>
    <name evidence="3" type="ORF">D9613_012216</name>
</gene>
<dbReference type="InterPro" id="IPR046522">
    <property type="entry name" value="DUF6699"/>
</dbReference>
<dbReference type="AlphaFoldDB" id="A0A8H4VHQ4"/>
<feature type="region of interest" description="Disordered" evidence="1">
    <location>
        <begin position="80"/>
        <end position="106"/>
    </location>
</feature>
<proteinExistence type="predicted"/>
<organism evidence="3 4">
    <name type="scientific">Agrocybe pediades</name>
    <dbReference type="NCBI Taxonomy" id="84607"/>
    <lineage>
        <taxon>Eukaryota</taxon>
        <taxon>Fungi</taxon>
        <taxon>Dikarya</taxon>
        <taxon>Basidiomycota</taxon>
        <taxon>Agaricomycotina</taxon>
        <taxon>Agaricomycetes</taxon>
        <taxon>Agaricomycetidae</taxon>
        <taxon>Agaricales</taxon>
        <taxon>Agaricineae</taxon>
        <taxon>Strophariaceae</taxon>
        <taxon>Agrocybe</taxon>
    </lineage>
</organism>
<evidence type="ECO:0000313" key="4">
    <source>
        <dbReference type="Proteomes" id="UP000521872"/>
    </source>
</evidence>
<dbReference type="Proteomes" id="UP000521872">
    <property type="component" value="Unassembled WGS sequence"/>
</dbReference>
<comment type="caution">
    <text evidence="3">The sequence shown here is derived from an EMBL/GenBank/DDBJ whole genome shotgun (WGS) entry which is preliminary data.</text>
</comment>
<feature type="compositionally biased region" description="Basic and acidic residues" evidence="1">
    <location>
        <begin position="232"/>
        <end position="246"/>
    </location>
</feature>
<evidence type="ECO:0000259" key="2">
    <source>
        <dbReference type="Pfam" id="PF20415"/>
    </source>
</evidence>
<name>A0A8H4VHQ4_9AGAR</name>
<evidence type="ECO:0000256" key="1">
    <source>
        <dbReference type="SAM" id="MobiDB-lite"/>
    </source>
</evidence>
<feature type="region of interest" description="Disordered" evidence="1">
    <location>
        <begin position="39"/>
        <end position="65"/>
    </location>
</feature>
<sequence length="515" mass="55749">MLTPDRQMPHMLPLDPQPPFIPPPLGSTHGGEGHYNPFPGAARDGDEGGFGHAGSSAPWGPPPAHGTPYPTYHQLQQASSAGTRGGWPTTPLSPGGPPWGYQGGGAYPPAPLSAPVAPSNTWGIGGGWGHSPTAGVGGGGGGGWAPNPNLVVHNAFPGYTQQGPQTFTPYTPNQQAMPGTPYESISGQPVTAGWFGAGAGGGGGAEAMGGGWFANAEPKKKKKSSHHGHGHGHSDGHHVHAFDMRRSSSQVQAPKRPALKRAASWGNGSHSPYLDPNYNYFGNKVHNVPRPPTPQTPGYMQIDHFDENNLARRPRDWRPDYVAKSGIAGLIPSVLGMNSSTVKDYSDPIRRTLHPLLAYKSTNPPFYYDLRLPGFSPEHISFEPLLNRPANEIDYHQLALQPTCSFMRIYHPKLPWFIDVHQVHPNGITVIDVLQTIAAQLHMSIHGRHYWNDELGDAERKSITLAFQDRTRGQPVEVMQRGILQVDYLGKKCVLEGFVRGGKGLWEMKTRRPDD</sequence>
<dbReference type="Pfam" id="PF20415">
    <property type="entry name" value="DUF6699"/>
    <property type="match status" value="1"/>
</dbReference>
<evidence type="ECO:0000313" key="3">
    <source>
        <dbReference type="EMBL" id="KAF4609582.1"/>
    </source>
</evidence>
<keyword evidence="4" id="KW-1185">Reference proteome</keyword>
<feature type="region of interest" description="Disordered" evidence="1">
    <location>
        <begin position="215"/>
        <end position="267"/>
    </location>
</feature>
<dbReference type="EMBL" id="JAACJL010000061">
    <property type="protein sequence ID" value="KAF4609582.1"/>
    <property type="molecule type" value="Genomic_DNA"/>
</dbReference>
<accession>A0A8H4VHQ4</accession>
<feature type="domain" description="DUF6699" evidence="2">
    <location>
        <begin position="368"/>
        <end position="502"/>
    </location>
</feature>
<protein>
    <recommendedName>
        <fullName evidence="2">DUF6699 domain-containing protein</fullName>
    </recommendedName>
</protein>
<feature type="compositionally biased region" description="Basic residues" evidence="1">
    <location>
        <begin position="219"/>
        <end position="231"/>
    </location>
</feature>
<reference evidence="3 4" key="1">
    <citation type="submission" date="2019-12" db="EMBL/GenBank/DDBJ databases">
        <authorList>
            <person name="Floudas D."/>
            <person name="Bentzer J."/>
            <person name="Ahren D."/>
            <person name="Johansson T."/>
            <person name="Persson P."/>
            <person name="Tunlid A."/>
        </authorList>
    </citation>
    <scope>NUCLEOTIDE SEQUENCE [LARGE SCALE GENOMIC DNA]</scope>
    <source>
        <strain evidence="3 4">CBS 102.39</strain>
    </source>
</reference>